<proteinExistence type="predicted"/>
<dbReference type="STRING" id="4072.A0A2G2YSW3"/>
<evidence type="ECO:0000313" key="2">
    <source>
        <dbReference type="Proteomes" id="UP000222542"/>
    </source>
</evidence>
<sequence>MGILACILVSQREARSSLFEQIHDRQYKDIKCASLSDHVVSGHMYKTNWGIGHGLEDIVEAYKGPFTGQGHKGFYEILSKSCHAQLSLNLDMLGSLTIVLAHHMYSMPPYPYLATDYAWSGGSPSWRLSALCRRVERIKVGKTLVLSRSTKSFQVRELEKEKVDQKDQNDSAVAEEFAEEDALDAYAITLERIKEQ</sequence>
<gene>
    <name evidence="1" type="ORF">T459_23642</name>
</gene>
<dbReference type="Pfam" id="PF00223">
    <property type="entry name" value="PsaA_PsaB"/>
    <property type="match status" value="1"/>
</dbReference>
<dbReference type="InterPro" id="IPR001280">
    <property type="entry name" value="PSI_PsaA/B"/>
</dbReference>
<evidence type="ECO:0000313" key="1">
    <source>
        <dbReference type="EMBL" id="PHT72857.1"/>
    </source>
</evidence>
<dbReference type="GO" id="GO:0009579">
    <property type="term" value="C:thylakoid"/>
    <property type="evidence" value="ECO:0007669"/>
    <property type="project" value="InterPro"/>
</dbReference>
<dbReference type="EMBL" id="AYRZ02000009">
    <property type="protein sequence ID" value="PHT72857.1"/>
    <property type="molecule type" value="Genomic_DNA"/>
</dbReference>
<protein>
    <submittedName>
        <fullName evidence="1">Uncharacterized protein</fullName>
    </submittedName>
</protein>
<dbReference type="InterPro" id="IPR036408">
    <property type="entry name" value="PSI_PsaA/B_sf"/>
</dbReference>
<dbReference type="SUPFAM" id="SSF81558">
    <property type="entry name" value="Photosystem I subunits PsaA/PsaB"/>
    <property type="match status" value="1"/>
</dbReference>
<dbReference type="AlphaFoldDB" id="A0A2G2YSW3"/>
<keyword evidence="2" id="KW-1185">Reference proteome</keyword>
<reference evidence="1 2" key="2">
    <citation type="journal article" date="2017" name="Genome Biol.">
        <title>New reference genome sequences of hot pepper reveal the massive evolution of plant disease-resistance genes by retroduplication.</title>
        <authorList>
            <person name="Kim S."/>
            <person name="Park J."/>
            <person name="Yeom S.I."/>
            <person name="Kim Y.M."/>
            <person name="Seo E."/>
            <person name="Kim K.T."/>
            <person name="Kim M.S."/>
            <person name="Lee J.M."/>
            <person name="Cheong K."/>
            <person name="Shin H.S."/>
            <person name="Kim S.B."/>
            <person name="Han K."/>
            <person name="Lee J."/>
            <person name="Park M."/>
            <person name="Lee H.A."/>
            <person name="Lee H.Y."/>
            <person name="Lee Y."/>
            <person name="Oh S."/>
            <person name="Lee J.H."/>
            <person name="Choi E."/>
            <person name="Choi E."/>
            <person name="Lee S.E."/>
            <person name="Jeon J."/>
            <person name="Kim H."/>
            <person name="Choi G."/>
            <person name="Song H."/>
            <person name="Lee J."/>
            <person name="Lee S.C."/>
            <person name="Kwon J.K."/>
            <person name="Lee H.Y."/>
            <person name="Koo N."/>
            <person name="Hong Y."/>
            <person name="Kim R.W."/>
            <person name="Kang W.H."/>
            <person name="Huh J.H."/>
            <person name="Kang B.C."/>
            <person name="Yang T.J."/>
            <person name="Lee Y.H."/>
            <person name="Bennetzen J.L."/>
            <person name="Choi D."/>
        </authorList>
    </citation>
    <scope>NUCLEOTIDE SEQUENCE [LARGE SCALE GENOMIC DNA]</scope>
    <source>
        <strain evidence="2">cv. CM334</strain>
    </source>
</reference>
<dbReference type="Gene3D" id="1.20.1130.10">
    <property type="entry name" value="Photosystem I PsaA/PsaB"/>
    <property type="match status" value="1"/>
</dbReference>
<accession>A0A2G2YSW3</accession>
<organism evidence="1 2">
    <name type="scientific">Capsicum annuum</name>
    <name type="common">Capsicum pepper</name>
    <dbReference type="NCBI Taxonomy" id="4072"/>
    <lineage>
        <taxon>Eukaryota</taxon>
        <taxon>Viridiplantae</taxon>
        <taxon>Streptophyta</taxon>
        <taxon>Embryophyta</taxon>
        <taxon>Tracheophyta</taxon>
        <taxon>Spermatophyta</taxon>
        <taxon>Magnoliopsida</taxon>
        <taxon>eudicotyledons</taxon>
        <taxon>Gunneridae</taxon>
        <taxon>Pentapetalae</taxon>
        <taxon>asterids</taxon>
        <taxon>lamiids</taxon>
        <taxon>Solanales</taxon>
        <taxon>Solanaceae</taxon>
        <taxon>Solanoideae</taxon>
        <taxon>Capsiceae</taxon>
        <taxon>Capsicum</taxon>
    </lineage>
</organism>
<comment type="caution">
    <text evidence="1">The sequence shown here is derived from an EMBL/GenBank/DDBJ whole genome shotgun (WGS) entry which is preliminary data.</text>
</comment>
<dbReference type="PANTHER" id="PTHR30128:SF19">
    <property type="entry name" value="PHOTOSYSTEM I P700 CHLOROPHYLL A APOPROTEIN A1-RELATED"/>
    <property type="match status" value="1"/>
</dbReference>
<name>A0A2G2YSW3_CAPAN</name>
<dbReference type="PANTHER" id="PTHR30128">
    <property type="entry name" value="OUTER MEMBRANE PROTEIN, OMPA-RELATED"/>
    <property type="match status" value="1"/>
</dbReference>
<dbReference type="Gramene" id="PHT72857">
    <property type="protein sequence ID" value="PHT72857"/>
    <property type="gene ID" value="T459_23642"/>
</dbReference>
<reference evidence="1 2" key="1">
    <citation type="journal article" date="2014" name="Nat. Genet.">
        <title>Genome sequence of the hot pepper provides insights into the evolution of pungency in Capsicum species.</title>
        <authorList>
            <person name="Kim S."/>
            <person name="Park M."/>
            <person name="Yeom S.I."/>
            <person name="Kim Y.M."/>
            <person name="Lee J.M."/>
            <person name="Lee H.A."/>
            <person name="Seo E."/>
            <person name="Choi J."/>
            <person name="Cheong K."/>
            <person name="Kim K.T."/>
            <person name="Jung K."/>
            <person name="Lee G.W."/>
            <person name="Oh S.K."/>
            <person name="Bae C."/>
            <person name="Kim S.B."/>
            <person name="Lee H.Y."/>
            <person name="Kim S.Y."/>
            <person name="Kim M.S."/>
            <person name="Kang B.C."/>
            <person name="Jo Y.D."/>
            <person name="Yang H.B."/>
            <person name="Jeong H.J."/>
            <person name="Kang W.H."/>
            <person name="Kwon J.K."/>
            <person name="Shin C."/>
            <person name="Lim J.Y."/>
            <person name="Park J.H."/>
            <person name="Huh J.H."/>
            <person name="Kim J.S."/>
            <person name="Kim B.D."/>
            <person name="Cohen O."/>
            <person name="Paran I."/>
            <person name="Suh M.C."/>
            <person name="Lee S.B."/>
            <person name="Kim Y.K."/>
            <person name="Shin Y."/>
            <person name="Noh S.J."/>
            <person name="Park J."/>
            <person name="Seo Y.S."/>
            <person name="Kwon S.Y."/>
            <person name="Kim H.A."/>
            <person name="Park J.M."/>
            <person name="Kim H.J."/>
            <person name="Choi S.B."/>
            <person name="Bosland P.W."/>
            <person name="Reeves G."/>
            <person name="Jo S.H."/>
            <person name="Lee B.W."/>
            <person name="Cho H.T."/>
            <person name="Choi H.S."/>
            <person name="Lee M.S."/>
            <person name="Yu Y."/>
            <person name="Do Choi Y."/>
            <person name="Park B.S."/>
            <person name="van Deynze A."/>
            <person name="Ashrafi H."/>
            <person name="Hill T."/>
            <person name="Kim W.T."/>
            <person name="Pai H.S."/>
            <person name="Ahn H.K."/>
            <person name="Yeam I."/>
            <person name="Giovannoni J.J."/>
            <person name="Rose J.K."/>
            <person name="Sorensen I."/>
            <person name="Lee S.J."/>
            <person name="Kim R.W."/>
            <person name="Choi I.Y."/>
            <person name="Choi B.S."/>
            <person name="Lim J.S."/>
            <person name="Lee Y.H."/>
            <person name="Choi D."/>
        </authorList>
    </citation>
    <scope>NUCLEOTIDE SEQUENCE [LARGE SCALE GENOMIC DNA]</scope>
    <source>
        <strain evidence="2">cv. CM334</strain>
    </source>
</reference>
<dbReference type="PRINTS" id="PR00257">
    <property type="entry name" value="PHOTSYSPSAAB"/>
</dbReference>
<dbReference type="Proteomes" id="UP000222542">
    <property type="component" value="Unassembled WGS sequence"/>
</dbReference>
<dbReference type="GO" id="GO:0015979">
    <property type="term" value="P:photosynthesis"/>
    <property type="evidence" value="ECO:0007669"/>
    <property type="project" value="InterPro"/>
</dbReference>
<dbReference type="GO" id="GO:0016020">
    <property type="term" value="C:membrane"/>
    <property type="evidence" value="ECO:0007669"/>
    <property type="project" value="InterPro"/>
</dbReference>